<feature type="transmembrane region" description="Helical" evidence="1">
    <location>
        <begin position="402"/>
        <end position="424"/>
    </location>
</feature>
<feature type="transmembrane region" description="Helical" evidence="1">
    <location>
        <begin position="377"/>
        <end position="396"/>
    </location>
</feature>
<accession>A0ABT9EKQ3</accession>
<feature type="transmembrane region" description="Helical" evidence="1">
    <location>
        <begin position="256"/>
        <end position="283"/>
    </location>
</feature>
<evidence type="ECO:0000313" key="2">
    <source>
        <dbReference type="EMBL" id="MDP1027524.1"/>
    </source>
</evidence>
<evidence type="ECO:0000313" key="3">
    <source>
        <dbReference type="Proteomes" id="UP001230685"/>
    </source>
</evidence>
<feature type="transmembrane region" description="Helical" evidence="1">
    <location>
        <begin position="351"/>
        <end position="370"/>
    </location>
</feature>
<keyword evidence="1" id="KW-1133">Transmembrane helix</keyword>
<proteinExistence type="predicted"/>
<dbReference type="RefSeq" id="WP_305173235.1">
    <property type="nucleotide sequence ID" value="NZ_JAUUDS010000004.1"/>
</dbReference>
<reference evidence="2 3" key="1">
    <citation type="submission" date="2023-07" db="EMBL/GenBank/DDBJ databases">
        <authorList>
            <person name="Kim M.K."/>
        </authorList>
    </citation>
    <scope>NUCLEOTIDE SEQUENCE [LARGE SCALE GENOMIC DNA]</scope>
    <source>
        <strain evidence="2 3">KR1UV-12</strain>
    </source>
</reference>
<gene>
    <name evidence="2" type="ORF">Q5H91_09895</name>
</gene>
<feature type="transmembrane region" description="Helical" evidence="1">
    <location>
        <begin position="178"/>
        <end position="196"/>
    </location>
</feature>
<name>A0ABT9EKQ3_9SPHN</name>
<dbReference type="EMBL" id="JAUUDS010000004">
    <property type="protein sequence ID" value="MDP1027524.1"/>
    <property type="molecule type" value="Genomic_DNA"/>
</dbReference>
<feature type="transmembrane region" description="Helical" evidence="1">
    <location>
        <begin position="18"/>
        <end position="36"/>
    </location>
</feature>
<protein>
    <submittedName>
        <fullName evidence="2">Uncharacterized protein</fullName>
    </submittedName>
</protein>
<feature type="transmembrane region" description="Helical" evidence="1">
    <location>
        <begin position="436"/>
        <end position="454"/>
    </location>
</feature>
<dbReference type="Proteomes" id="UP001230685">
    <property type="component" value="Unassembled WGS sequence"/>
</dbReference>
<feature type="transmembrane region" description="Helical" evidence="1">
    <location>
        <begin position="290"/>
        <end position="309"/>
    </location>
</feature>
<sequence length="567" mass="61134">MMANEQDMPAGGDDWRRIAVVAAVFQLAIALMVGWLLTVNSATSLAAGYFFDQDAWMLAAGGLALLGLACWPMRGAPVVPATHARMLLWSSAAALVAYVGCFVIFHHYAVSRDEQSATFAATYMAGGRLGWPIPASLRDLAQAMMPMHTTVRPGMWVSNYLPVNAAIRALAERLGDQWLAGPLLLLGGALALASAARRIWPDRPHGATVAIVLALTSTQVIVNAATPFAMTGHFALNALWLACFTRGDRRGHAAAMVVGLFASGLHQVHFHIAFVLGFVLWLASDRRYRLAGCYLLACVSYWLLWRYAWPGLLDAELGRALVVSGTGPPPGVSPVLWRLSQLQVSESLTRFIAWQNILLLPLTIVGAGAVRRTTGSARVLIGCAIACAMGLATMVMQDHGYGYRYLHHLIPCFCLLAAGGWLALEERIGRPLPGMILAAGAAFAALVTLPFAAWRTMVASAPYEAAWHAVRSADADYVMVDTRAGAYLQDIVRVQRGGGPVLLDLGYVPELAIARLCAQSRVMVLGEVEARRLGIPVDPDRVVNDREAGERAEQLRRLRCGTPLPLD</sequence>
<comment type="caution">
    <text evidence="2">The sequence shown here is derived from an EMBL/GenBank/DDBJ whole genome shotgun (WGS) entry which is preliminary data.</text>
</comment>
<feature type="transmembrane region" description="Helical" evidence="1">
    <location>
        <begin position="208"/>
        <end position="236"/>
    </location>
</feature>
<keyword evidence="1" id="KW-0812">Transmembrane</keyword>
<keyword evidence="3" id="KW-1185">Reference proteome</keyword>
<keyword evidence="1" id="KW-0472">Membrane</keyword>
<feature type="transmembrane region" description="Helical" evidence="1">
    <location>
        <begin position="56"/>
        <end position="74"/>
    </location>
</feature>
<evidence type="ECO:0000256" key="1">
    <source>
        <dbReference type="SAM" id="Phobius"/>
    </source>
</evidence>
<feature type="transmembrane region" description="Helical" evidence="1">
    <location>
        <begin position="86"/>
        <end position="109"/>
    </location>
</feature>
<organism evidence="2 3">
    <name type="scientific">Sphingomonas aurea</name>
    <dbReference type="NCBI Taxonomy" id="3063994"/>
    <lineage>
        <taxon>Bacteria</taxon>
        <taxon>Pseudomonadati</taxon>
        <taxon>Pseudomonadota</taxon>
        <taxon>Alphaproteobacteria</taxon>
        <taxon>Sphingomonadales</taxon>
        <taxon>Sphingomonadaceae</taxon>
        <taxon>Sphingomonas</taxon>
    </lineage>
</organism>